<dbReference type="RefSeq" id="WP_100289319.1">
    <property type="nucleotide sequence ID" value="NZ_PHHA01000021.1"/>
</dbReference>
<dbReference type="SMART" id="SM01118">
    <property type="entry name" value="CYTH"/>
    <property type="match status" value="1"/>
</dbReference>
<evidence type="ECO:0000313" key="3">
    <source>
        <dbReference type="EMBL" id="PJG84747.1"/>
    </source>
</evidence>
<comment type="caution">
    <text evidence="3">The sequence shown here is derived from an EMBL/GenBank/DDBJ whole genome shotgun (WGS) entry which is preliminary data.</text>
</comment>
<proteinExistence type="predicted"/>
<dbReference type="InterPro" id="IPR023577">
    <property type="entry name" value="CYTH_domain"/>
</dbReference>
<evidence type="ECO:0000259" key="2">
    <source>
        <dbReference type="PROSITE" id="PS51707"/>
    </source>
</evidence>
<evidence type="ECO:0000256" key="1">
    <source>
        <dbReference type="SAM" id="Coils"/>
    </source>
</evidence>
<dbReference type="GO" id="GO:0046872">
    <property type="term" value="F:metal ion binding"/>
    <property type="evidence" value="ECO:0007669"/>
    <property type="project" value="TreeGrafter"/>
</dbReference>
<dbReference type="PANTHER" id="PTHR39569">
    <property type="entry name" value="INORGANIC TRIPHOSPHATASE"/>
    <property type="match status" value="1"/>
</dbReference>
<gene>
    <name evidence="3" type="ORF">CVP05_09400</name>
</gene>
<organism evidence="3 4">
    <name type="scientific">Conservatibacter flavescens</name>
    <dbReference type="NCBI Taxonomy" id="28161"/>
    <lineage>
        <taxon>Bacteria</taxon>
        <taxon>Pseudomonadati</taxon>
        <taxon>Pseudomonadota</taxon>
        <taxon>Gammaproteobacteria</taxon>
        <taxon>Pasteurellales</taxon>
        <taxon>Pasteurellaceae</taxon>
        <taxon>Conservatibacter</taxon>
    </lineage>
</organism>
<feature type="domain" description="CYTH" evidence="2">
    <location>
        <begin position="2"/>
        <end position="206"/>
    </location>
</feature>
<dbReference type="PANTHER" id="PTHR39569:SF1">
    <property type="entry name" value="INORGANIC TRIPHOSPHATASE"/>
    <property type="match status" value="1"/>
</dbReference>
<reference evidence="3 4" key="1">
    <citation type="submission" date="2017-11" db="EMBL/GenBank/DDBJ databases">
        <title>Reclassification of Bisgaard taxon 7 as Conservatibacter flavescens gen. nov., sp. nov.</title>
        <authorList>
            <person name="Christensen H."/>
        </authorList>
    </citation>
    <scope>NUCLEOTIDE SEQUENCE [LARGE SCALE GENOMIC DNA]</scope>
    <source>
        <strain evidence="3 4">7_4</strain>
    </source>
</reference>
<keyword evidence="4" id="KW-1185">Reference proteome</keyword>
<dbReference type="InterPro" id="IPR033469">
    <property type="entry name" value="CYTH-like_dom_sf"/>
</dbReference>
<sequence>MSHEIELKLAIDHHFADFLSQEMTGFRVLAQKQVMLENCYYDTVNQFFAKQKMGLRVRSEENEHVLTLKTHGKIQGGLHIRPEYNVVLDSAQPQLEKLKRFTELEAFENIDLNDLQQQLYPIFRTDFQRQFWHIQLANGAEIEVALDQGDIVAGEKVERICEAEFELKSGVVDDLLTFVEGLSLVDGVRVSSISKAQRGYKLANPQLQMPIDWIARWRQLIEHEKSAVNPEEKLTALFQHEQQLIEDTINLDKTTITQNFVKTVERVGAFFNLYFHYVEHGKWFEQLLVEKLEKQAQDGSHVRLDREIVEQLIESNERLLKNVKNIIQQHSEQKDNDKALAQLIEMVQVGSYVHRMIGLIRLTM</sequence>
<dbReference type="Gene3D" id="2.40.320.10">
    <property type="entry name" value="Hypothetical Protein Pfu-838710-001"/>
    <property type="match status" value="1"/>
</dbReference>
<dbReference type="OrthoDB" id="3034217at2"/>
<accession>A0A2M8S0T3</accession>
<dbReference type="InterPro" id="IPR039013">
    <property type="entry name" value="YgiF"/>
</dbReference>
<dbReference type="GO" id="GO:0050355">
    <property type="term" value="F:inorganic triphosphate phosphatase activity"/>
    <property type="evidence" value="ECO:0007669"/>
    <property type="project" value="InterPro"/>
</dbReference>
<dbReference type="CDD" id="cd07756">
    <property type="entry name" value="CYTH-like_Pase_CHAD"/>
    <property type="match status" value="1"/>
</dbReference>
<dbReference type="Proteomes" id="UP000229329">
    <property type="component" value="Unassembled WGS sequence"/>
</dbReference>
<keyword evidence="1" id="KW-0175">Coiled coil</keyword>
<feature type="coiled-coil region" evidence="1">
    <location>
        <begin position="309"/>
        <end position="336"/>
    </location>
</feature>
<dbReference type="AlphaFoldDB" id="A0A2M8S0T3"/>
<dbReference type="Pfam" id="PF01928">
    <property type="entry name" value="CYTH"/>
    <property type="match status" value="1"/>
</dbReference>
<dbReference type="SUPFAM" id="SSF55154">
    <property type="entry name" value="CYTH-like phosphatases"/>
    <property type="match status" value="1"/>
</dbReference>
<protein>
    <submittedName>
        <fullName evidence="3">Inorganic triphosphatase</fullName>
    </submittedName>
</protein>
<dbReference type="PROSITE" id="PS51707">
    <property type="entry name" value="CYTH"/>
    <property type="match status" value="1"/>
</dbReference>
<evidence type="ECO:0000313" key="4">
    <source>
        <dbReference type="Proteomes" id="UP000229329"/>
    </source>
</evidence>
<dbReference type="EMBL" id="PHHA01000021">
    <property type="protein sequence ID" value="PJG84747.1"/>
    <property type="molecule type" value="Genomic_DNA"/>
</dbReference>
<name>A0A2M8S0T3_9PAST</name>